<sequence length="397" mass="45337">MRFQKRSIVRIQTDLRYTFVIKENILVNRNNYHQNTKLLSRNRRSFSQNSNPSFRSNFSQAVKESFSAISSIITGLRGLAGIAVEVAGSRYRRRRNFLLPLSINPILSKMAGNRDHPYLEFDLNEHEYEAHLDVLWPRRGRILAARRLEPAAIDVIGASDKDIHRGYHRVSNIGGQGPVLARVWIWDVLRTYQVRSRDVLRTYQVRRRKIMRTYQVRKKNSLRTCQVLMSKTSLNVWTQTDYGANARMSVWVTNANASTETMAGGGRTGRRGGRTGRVGRPPLNQRHEEEESVHAEHTESVHKTEVTPTGNNSQGPLQLEPEVRDAIAREVVLTLKKVLPDLLSEALKKSKEEDEGDHEEKVYDSDGDEVNVRSSNRGCTYKGFKDGDPPKFDGNKD</sequence>
<keyword evidence="2" id="KW-1185">Reference proteome</keyword>
<protein>
    <submittedName>
        <fullName evidence="1">Uncharacterized protein</fullName>
    </submittedName>
</protein>
<gene>
    <name evidence="1" type="ORF">L1987_48429</name>
</gene>
<name>A0ACB9FST6_9ASTR</name>
<evidence type="ECO:0000313" key="2">
    <source>
        <dbReference type="Proteomes" id="UP001056120"/>
    </source>
</evidence>
<organism evidence="1 2">
    <name type="scientific">Smallanthus sonchifolius</name>
    <dbReference type="NCBI Taxonomy" id="185202"/>
    <lineage>
        <taxon>Eukaryota</taxon>
        <taxon>Viridiplantae</taxon>
        <taxon>Streptophyta</taxon>
        <taxon>Embryophyta</taxon>
        <taxon>Tracheophyta</taxon>
        <taxon>Spermatophyta</taxon>
        <taxon>Magnoliopsida</taxon>
        <taxon>eudicotyledons</taxon>
        <taxon>Gunneridae</taxon>
        <taxon>Pentapetalae</taxon>
        <taxon>asterids</taxon>
        <taxon>campanulids</taxon>
        <taxon>Asterales</taxon>
        <taxon>Asteraceae</taxon>
        <taxon>Asteroideae</taxon>
        <taxon>Heliantheae alliance</taxon>
        <taxon>Millerieae</taxon>
        <taxon>Smallanthus</taxon>
    </lineage>
</organism>
<evidence type="ECO:0000313" key="1">
    <source>
        <dbReference type="EMBL" id="KAI3773890.1"/>
    </source>
</evidence>
<comment type="caution">
    <text evidence="1">The sequence shown here is derived from an EMBL/GenBank/DDBJ whole genome shotgun (WGS) entry which is preliminary data.</text>
</comment>
<accession>A0ACB9FST6</accession>
<reference evidence="2" key="1">
    <citation type="journal article" date="2022" name="Mol. Ecol. Resour.">
        <title>The genomes of chicory, endive, great burdock and yacon provide insights into Asteraceae palaeo-polyploidization history and plant inulin production.</title>
        <authorList>
            <person name="Fan W."/>
            <person name="Wang S."/>
            <person name="Wang H."/>
            <person name="Wang A."/>
            <person name="Jiang F."/>
            <person name="Liu H."/>
            <person name="Zhao H."/>
            <person name="Xu D."/>
            <person name="Zhang Y."/>
        </authorList>
    </citation>
    <scope>NUCLEOTIDE SEQUENCE [LARGE SCALE GENOMIC DNA]</scope>
    <source>
        <strain evidence="2">cv. Yunnan</strain>
    </source>
</reference>
<proteinExistence type="predicted"/>
<dbReference type="Proteomes" id="UP001056120">
    <property type="component" value="Linkage Group LG16"/>
</dbReference>
<reference evidence="1 2" key="2">
    <citation type="journal article" date="2022" name="Mol. Ecol. Resour.">
        <title>The genomes of chicory, endive, great burdock and yacon provide insights into Asteraceae paleo-polyploidization history and plant inulin production.</title>
        <authorList>
            <person name="Fan W."/>
            <person name="Wang S."/>
            <person name="Wang H."/>
            <person name="Wang A."/>
            <person name="Jiang F."/>
            <person name="Liu H."/>
            <person name="Zhao H."/>
            <person name="Xu D."/>
            <person name="Zhang Y."/>
        </authorList>
    </citation>
    <scope>NUCLEOTIDE SEQUENCE [LARGE SCALE GENOMIC DNA]</scope>
    <source>
        <strain evidence="2">cv. Yunnan</strain>
        <tissue evidence="1">Leaves</tissue>
    </source>
</reference>
<dbReference type="EMBL" id="CM042033">
    <property type="protein sequence ID" value="KAI3773890.1"/>
    <property type="molecule type" value="Genomic_DNA"/>
</dbReference>